<dbReference type="PANTHER" id="PTHR10763">
    <property type="entry name" value="CELL DIVISION CONTROL PROTEIN 6-RELATED"/>
    <property type="match status" value="1"/>
</dbReference>
<evidence type="ECO:0000256" key="8">
    <source>
        <dbReference type="ARBA" id="ARBA00023125"/>
    </source>
</evidence>
<evidence type="ECO:0000256" key="7">
    <source>
        <dbReference type="ARBA" id="ARBA00022842"/>
    </source>
</evidence>
<dbReference type="GO" id="GO:0005664">
    <property type="term" value="C:nuclear origin of replication recognition complex"/>
    <property type="evidence" value="ECO:0007669"/>
    <property type="project" value="TreeGrafter"/>
</dbReference>
<dbReference type="Gene3D" id="1.10.8.60">
    <property type="match status" value="1"/>
</dbReference>
<feature type="compositionally biased region" description="Acidic residues" evidence="11">
    <location>
        <begin position="183"/>
        <end position="208"/>
    </location>
</feature>
<dbReference type="InterPro" id="IPR027417">
    <property type="entry name" value="P-loop_NTPase"/>
</dbReference>
<evidence type="ECO:0000256" key="4">
    <source>
        <dbReference type="ARBA" id="ARBA00022723"/>
    </source>
</evidence>
<feature type="compositionally biased region" description="Basic residues" evidence="11">
    <location>
        <begin position="36"/>
        <end position="55"/>
    </location>
</feature>
<evidence type="ECO:0000313" key="14">
    <source>
        <dbReference type="Proteomes" id="UP000241890"/>
    </source>
</evidence>
<reference evidence="13 14" key="1">
    <citation type="submission" date="2017-12" db="EMBL/GenBank/DDBJ databases">
        <title>Sequencing, de novo assembly and annotation of complete genome of a new Thraustochytrid species, strain FCC1311.</title>
        <authorList>
            <person name="Sedici K."/>
            <person name="Godart F."/>
            <person name="Aiese Cigliano R."/>
            <person name="Sanseverino W."/>
            <person name="Barakat M."/>
            <person name="Ortet P."/>
            <person name="Marechal E."/>
            <person name="Cagnac O."/>
            <person name="Amato A."/>
        </authorList>
    </citation>
    <scope>NUCLEOTIDE SEQUENCE [LARGE SCALE GENOMIC DNA]</scope>
</reference>
<dbReference type="Pfam" id="PF17872">
    <property type="entry name" value="AAA_lid_10"/>
    <property type="match status" value="1"/>
</dbReference>
<organism evidence="13 14">
    <name type="scientific">Hondaea fermentalgiana</name>
    <dbReference type="NCBI Taxonomy" id="2315210"/>
    <lineage>
        <taxon>Eukaryota</taxon>
        <taxon>Sar</taxon>
        <taxon>Stramenopiles</taxon>
        <taxon>Bigyra</taxon>
        <taxon>Labyrinthulomycetes</taxon>
        <taxon>Thraustochytrida</taxon>
        <taxon>Thraustochytriidae</taxon>
        <taxon>Hondaea</taxon>
    </lineage>
</organism>
<keyword evidence="14" id="KW-1185">Reference proteome</keyword>
<dbReference type="GO" id="GO:0003688">
    <property type="term" value="F:DNA replication origin binding"/>
    <property type="evidence" value="ECO:0007669"/>
    <property type="project" value="TreeGrafter"/>
</dbReference>
<proteinExistence type="inferred from homology"/>
<dbReference type="PROSITE" id="PS51038">
    <property type="entry name" value="BAH"/>
    <property type="match status" value="1"/>
</dbReference>
<feature type="region of interest" description="Disordered" evidence="11">
    <location>
        <begin position="179"/>
        <end position="215"/>
    </location>
</feature>
<dbReference type="Proteomes" id="UP000241890">
    <property type="component" value="Unassembled WGS sequence"/>
</dbReference>
<comment type="caution">
    <text evidence="13">The sequence shown here is derived from an EMBL/GenBank/DDBJ whole genome shotgun (WGS) entry which is preliminary data.</text>
</comment>
<dbReference type="PANTHER" id="PTHR10763:SF23">
    <property type="entry name" value="ORIGIN RECOGNITION COMPLEX SUBUNIT 1"/>
    <property type="match status" value="1"/>
</dbReference>
<evidence type="ECO:0000256" key="11">
    <source>
        <dbReference type="SAM" id="MobiDB-lite"/>
    </source>
</evidence>
<evidence type="ECO:0000256" key="2">
    <source>
        <dbReference type="ARBA" id="ARBA00008398"/>
    </source>
</evidence>
<keyword evidence="8 10" id="KW-0238">DNA-binding</keyword>
<sequence>MKRARSRDAGPAQKRSRGGNDGGDKSRSRASGSGHGRARSNKGKGTGKGKGRGKERRSNVSWRSKVVCVHDGEKYYEAVRIGDEEFKVGDFVSVLVLDAAGKETESPAVLESMWSSNGPAKGPMCEVRWFVDPQETRAGVGDESEVFESDKVDECSIDAINGHARIVSEEDFWERTRDQPLIGDDDDDEDDDASASDESDGSDAEESDASSKTGRKHSKRSKLLFCKDFFAEELEIIRPSTLFTQKRQTYAYSKRLRGVNLTASKLGDSEADKFSRAFQQLQLSATPPSLPCRDAERDTIHTFLRDAIAGGGAGGALYISGMPGTGKTATVHEVVRSLQREARNGSLADFDFVEINGMRLPHPYQAYTELHKALTGQNASQTRAAQLLEQRFAGSSTRASSAQASSTTDSPRTCVLLVDELDYMVTRKQTVLYNLFDWPTRPNVHLVVVGIANTMDLPERLLPRIASRLGMSRVVFQSYTRDQLERIIRARLEGLDIFEQDAVQMSARKVASLSGDVRRALQICRRAAEICQRDHMAQRGLASSSTSSMVPGASLSSSDAAAGSSSQQQDPLVSIAHVNQAAKELSDNLLLRALQNASSATKLLFVALFKHLSIHGADEASLSAIAPRFHDLWRQHCIHTQQKHEPLSRHQVVHLCQRVAASRLLKARQAPDERDPVIRPGLELDDIPYVLARDAVCQPFLQTV</sequence>
<accession>A0A2R5GRB9</accession>
<keyword evidence="7" id="KW-0460">Magnesium</keyword>
<keyword evidence="9 10" id="KW-0539">Nucleus</keyword>
<keyword evidence="6 10" id="KW-0067">ATP-binding</keyword>
<evidence type="ECO:0000256" key="3">
    <source>
        <dbReference type="ARBA" id="ARBA00022705"/>
    </source>
</evidence>
<dbReference type="Gene3D" id="3.40.50.300">
    <property type="entry name" value="P-loop containing nucleotide triphosphate hydrolases"/>
    <property type="match status" value="1"/>
</dbReference>
<evidence type="ECO:0000256" key="6">
    <source>
        <dbReference type="ARBA" id="ARBA00022840"/>
    </source>
</evidence>
<feature type="region of interest" description="Disordered" evidence="11">
    <location>
        <begin position="541"/>
        <end position="566"/>
    </location>
</feature>
<dbReference type="GO" id="GO:0003682">
    <property type="term" value="F:chromatin binding"/>
    <property type="evidence" value="ECO:0007669"/>
    <property type="project" value="InterPro"/>
</dbReference>
<dbReference type="InterPro" id="IPR003959">
    <property type="entry name" value="ATPase_AAA_core"/>
</dbReference>
<evidence type="ECO:0000313" key="13">
    <source>
        <dbReference type="EMBL" id="GBG30424.1"/>
    </source>
</evidence>
<comment type="subunit">
    <text evidence="10">ORC is composed of six subunits.</text>
</comment>
<keyword evidence="4" id="KW-0479">Metal-binding</keyword>
<dbReference type="InParanoid" id="A0A2R5GRB9"/>
<comment type="function">
    <text evidence="10">Component of the origin recognition complex (ORC) that binds origins of replication. DNA-binding is ATP-dependent, however specific DNA sequences that define origins of replication have not been identified so far. ORC is required to assemble the pre-replication complex necessary to initiate DNA replication.</text>
</comment>
<evidence type="ECO:0000259" key="12">
    <source>
        <dbReference type="PROSITE" id="PS51038"/>
    </source>
</evidence>
<dbReference type="InterPro" id="IPR001025">
    <property type="entry name" value="BAH_dom"/>
</dbReference>
<keyword evidence="5 10" id="KW-0547">Nucleotide-binding</keyword>
<keyword evidence="3 10" id="KW-0235">DNA replication</keyword>
<dbReference type="GO" id="GO:0046872">
    <property type="term" value="F:metal ion binding"/>
    <property type="evidence" value="ECO:0007669"/>
    <property type="project" value="UniProtKB-KW"/>
</dbReference>
<dbReference type="CDD" id="cd00009">
    <property type="entry name" value="AAA"/>
    <property type="match status" value="1"/>
</dbReference>
<gene>
    <name evidence="13" type="ORF">FCC1311_066432</name>
</gene>
<dbReference type="GO" id="GO:0005524">
    <property type="term" value="F:ATP binding"/>
    <property type="evidence" value="ECO:0007669"/>
    <property type="project" value="UniProtKB-KW"/>
</dbReference>
<feature type="region of interest" description="Disordered" evidence="11">
    <location>
        <begin position="1"/>
        <end position="63"/>
    </location>
</feature>
<dbReference type="InterPro" id="IPR041083">
    <property type="entry name" value="AAA_lid_10"/>
</dbReference>
<dbReference type="SMART" id="SM00382">
    <property type="entry name" value="AAA"/>
    <property type="match status" value="1"/>
</dbReference>
<comment type="subcellular location">
    <subcellularLocation>
        <location evidence="1 10">Nucleus</location>
    </subcellularLocation>
</comment>
<dbReference type="InterPro" id="IPR003593">
    <property type="entry name" value="AAA+_ATPase"/>
</dbReference>
<evidence type="ECO:0000256" key="5">
    <source>
        <dbReference type="ARBA" id="ARBA00022741"/>
    </source>
</evidence>
<dbReference type="Pfam" id="PF01426">
    <property type="entry name" value="BAH"/>
    <property type="match status" value="1"/>
</dbReference>
<dbReference type="FunFam" id="3.40.50.300:FF:000199">
    <property type="entry name" value="Origin recognition complex subunit 1"/>
    <property type="match status" value="1"/>
</dbReference>
<evidence type="ECO:0000256" key="10">
    <source>
        <dbReference type="RuleBase" id="RU365058"/>
    </source>
</evidence>
<name>A0A2R5GRB9_9STRA</name>
<dbReference type="GO" id="GO:0006270">
    <property type="term" value="P:DNA replication initiation"/>
    <property type="evidence" value="ECO:0007669"/>
    <property type="project" value="TreeGrafter"/>
</dbReference>
<dbReference type="GO" id="GO:0016887">
    <property type="term" value="F:ATP hydrolysis activity"/>
    <property type="evidence" value="ECO:0007669"/>
    <property type="project" value="InterPro"/>
</dbReference>
<evidence type="ECO:0000256" key="9">
    <source>
        <dbReference type="ARBA" id="ARBA00023242"/>
    </source>
</evidence>
<dbReference type="GO" id="GO:0033314">
    <property type="term" value="P:mitotic DNA replication checkpoint signaling"/>
    <property type="evidence" value="ECO:0007669"/>
    <property type="project" value="TreeGrafter"/>
</dbReference>
<dbReference type="InterPro" id="IPR050311">
    <property type="entry name" value="ORC1/CDC6"/>
</dbReference>
<dbReference type="SUPFAM" id="SSF52540">
    <property type="entry name" value="P-loop containing nucleoside triphosphate hydrolases"/>
    <property type="match status" value="1"/>
</dbReference>
<dbReference type="AlphaFoldDB" id="A0A2R5GRB9"/>
<evidence type="ECO:0000256" key="1">
    <source>
        <dbReference type="ARBA" id="ARBA00004123"/>
    </source>
</evidence>
<comment type="similarity">
    <text evidence="2 10">Belongs to the ORC1 family.</text>
</comment>
<feature type="compositionally biased region" description="Low complexity" evidence="11">
    <location>
        <begin position="552"/>
        <end position="566"/>
    </location>
</feature>
<dbReference type="InterPro" id="IPR043151">
    <property type="entry name" value="BAH_sf"/>
</dbReference>
<dbReference type="Pfam" id="PF00004">
    <property type="entry name" value="AAA"/>
    <property type="match status" value="1"/>
</dbReference>
<dbReference type="OrthoDB" id="1926878at2759"/>
<dbReference type="Gene3D" id="2.30.30.490">
    <property type="match status" value="1"/>
</dbReference>
<protein>
    <recommendedName>
        <fullName evidence="10">Origin recognition complex subunit 1</fullName>
    </recommendedName>
</protein>
<feature type="domain" description="BAH" evidence="12">
    <location>
        <begin position="84"/>
        <end position="198"/>
    </location>
</feature>
<dbReference type="EMBL" id="BEYU01000076">
    <property type="protein sequence ID" value="GBG30424.1"/>
    <property type="molecule type" value="Genomic_DNA"/>
</dbReference>